<evidence type="ECO:0000313" key="2">
    <source>
        <dbReference type="EMBL" id="RFA11173.1"/>
    </source>
</evidence>
<feature type="compositionally biased region" description="Polar residues" evidence="1">
    <location>
        <begin position="1"/>
        <end position="12"/>
    </location>
</feature>
<gene>
    <name evidence="2" type="ORF">B7R54_08590</name>
</gene>
<dbReference type="OrthoDB" id="3174593at2"/>
<dbReference type="Proteomes" id="UP000256486">
    <property type="component" value="Unassembled WGS sequence"/>
</dbReference>
<dbReference type="AlphaFoldDB" id="A0A3E0VP50"/>
<comment type="caution">
    <text evidence="2">The sequence shown here is derived from an EMBL/GenBank/DDBJ whole genome shotgun (WGS) entry which is preliminary data.</text>
</comment>
<evidence type="ECO:0000313" key="3">
    <source>
        <dbReference type="Proteomes" id="UP000256486"/>
    </source>
</evidence>
<protein>
    <submittedName>
        <fullName evidence="2">Uncharacterized protein</fullName>
    </submittedName>
</protein>
<proteinExistence type="predicted"/>
<dbReference type="EMBL" id="NBWZ01000001">
    <property type="protein sequence ID" value="RFA11173.1"/>
    <property type="molecule type" value="Genomic_DNA"/>
</dbReference>
<evidence type="ECO:0000256" key="1">
    <source>
        <dbReference type="SAM" id="MobiDB-lite"/>
    </source>
</evidence>
<feature type="region of interest" description="Disordered" evidence="1">
    <location>
        <begin position="1"/>
        <end position="21"/>
    </location>
</feature>
<organism evidence="2 3">
    <name type="scientific">Subtercola boreus</name>
    <dbReference type="NCBI Taxonomy" id="120213"/>
    <lineage>
        <taxon>Bacteria</taxon>
        <taxon>Bacillati</taxon>
        <taxon>Actinomycetota</taxon>
        <taxon>Actinomycetes</taxon>
        <taxon>Micrococcales</taxon>
        <taxon>Microbacteriaceae</taxon>
        <taxon>Subtercola</taxon>
    </lineage>
</organism>
<reference evidence="2 3" key="1">
    <citation type="submission" date="2017-04" db="EMBL/GenBank/DDBJ databases">
        <title>Comparative genome analysis of Subtercola boreus.</title>
        <authorList>
            <person name="Cho Y.-J."/>
            <person name="Cho A."/>
            <person name="Kim O.-S."/>
            <person name="Lee J.-I."/>
        </authorList>
    </citation>
    <scope>NUCLEOTIDE SEQUENCE [LARGE SCALE GENOMIC DNA]</scope>
    <source>
        <strain evidence="2 3">K300</strain>
    </source>
</reference>
<keyword evidence="3" id="KW-1185">Reference proteome</keyword>
<sequence>MNHTRSTPNMRLNQVRGGGITGGMRLDEAGVSSARAWLAMQVNYDLARERETDHPNVRRLTDAA</sequence>
<accession>A0A3E0VP50</accession>
<name>A0A3E0VP50_9MICO</name>